<dbReference type="InterPro" id="IPR039538">
    <property type="entry name" value="BetI_C"/>
</dbReference>
<dbReference type="PRINTS" id="PR00455">
    <property type="entry name" value="HTHTETR"/>
</dbReference>
<gene>
    <name evidence="7" type="ORF">EV679_3236</name>
</gene>
<evidence type="ECO:0000256" key="1">
    <source>
        <dbReference type="ARBA" id="ARBA00022491"/>
    </source>
</evidence>
<feature type="domain" description="HTH tetR-type" evidence="6">
    <location>
        <begin position="10"/>
        <end position="70"/>
    </location>
</feature>
<dbReference type="InterPro" id="IPR036271">
    <property type="entry name" value="Tet_transcr_reg_TetR-rel_C_sf"/>
</dbReference>
<dbReference type="InterPro" id="IPR050109">
    <property type="entry name" value="HTH-type_TetR-like_transc_reg"/>
</dbReference>
<organism evidence="7 8">
    <name type="scientific">Kerstersia gyiorum</name>
    <dbReference type="NCBI Taxonomy" id="206506"/>
    <lineage>
        <taxon>Bacteria</taxon>
        <taxon>Pseudomonadati</taxon>
        <taxon>Pseudomonadota</taxon>
        <taxon>Betaproteobacteria</taxon>
        <taxon>Burkholderiales</taxon>
        <taxon>Alcaligenaceae</taxon>
        <taxon>Kerstersia</taxon>
    </lineage>
</organism>
<dbReference type="EMBL" id="SGWZ01000007">
    <property type="protein sequence ID" value="RZS64892.1"/>
    <property type="molecule type" value="Genomic_DNA"/>
</dbReference>
<comment type="caution">
    <text evidence="7">The sequence shown here is derived from an EMBL/GenBank/DDBJ whole genome shotgun (WGS) entry which is preliminary data.</text>
</comment>
<dbReference type="PANTHER" id="PTHR30055">
    <property type="entry name" value="HTH-TYPE TRANSCRIPTIONAL REGULATOR RUTR"/>
    <property type="match status" value="1"/>
</dbReference>
<accession>A0A4Q7MDT8</accession>
<feature type="DNA-binding region" description="H-T-H motif" evidence="5">
    <location>
        <begin position="33"/>
        <end position="52"/>
    </location>
</feature>
<dbReference type="Pfam" id="PF00440">
    <property type="entry name" value="TetR_N"/>
    <property type="match status" value="1"/>
</dbReference>
<keyword evidence="4" id="KW-0804">Transcription</keyword>
<evidence type="ECO:0000256" key="5">
    <source>
        <dbReference type="PROSITE-ProRule" id="PRU00335"/>
    </source>
</evidence>
<evidence type="ECO:0000256" key="3">
    <source>
        <dbReference type="ARBA" id="ARBA00023125"/>
    </source>
</evidence>
<sequence>MRKIDPEKQEAKRRHILDAAVACFARKGFHGTSTNEICAAAGMSPGNLFHYYPNKSALIAAIAEEDRNEMNARFARLADEDDAITAIETLAIELLEQSADPVYARISVEIAAETMSNSEIGSLFAENEAQIKADLAALLQRGIAKGQIDPAIQPELAATWLIALADGAVGRALMDPDFKASTHTPVLLRMVRRFLEPPAG</sequence>
<dbReference type="Proteomes" id="UP000292039">
    <property type="component" value="Unassembled WGS sequence"/>
</dbReference>
<dbReference type="InterPro" id="IPR009057">
    <property type="entry name" value="Homeodomain-like_sf"/>
</dbReference>
<dbReference type="AlphaFoldDB" id="A0A4Q7MDT8"/>
<evidence type="ECO:0000256" key="2">
    <source>
        <dbReference type="ARBA" id="ARBA00023015"/>
    </source>
</evidence>
<dbReference type="Gene3D" id="1.10.357.10">
    <property type="entry name" value="Tetracycline Repressor, domain 2"/>
    <property type="match status" value="1"/>
</dbReference>
<dbReference type="SUPFAM" id="SSF48498">
    <property type="entry name" value="Tetracyclin repressor-like, C-terminal domain"/>
    <property type="match status" value="1"/>
</dbReference>
<dbReference type="GO" id="GO:0000976">
    <property type="term" value="F:transcription cis-regulatory region binding"/>
    <property type="evidence" value="ECO:0007669"/>
    <property type="project" value="TreeGrafter"/>
</dbReference>
<evidence type="ECO:0000259" key="6">
    <source>
        <dbReference type="PROSITE" id="PS50977"/>
    </source>
</evidence>
<evidence type="ECO:0000313" key="8">
    <source>
        <dbReference type="Proteomes" id="UP000292039"/>
    </source>
</evidence>
<dbReference type="PROSITE" id="PS50977">
    <property type="entry name" value="HTH_TETR_2"/>
    <property type="match status" value="1"/>
</dbReference>
<dbReference type="Pfam" id="PF13977">
    <property type="entry name" value="TetR_C_6"/>
    <property type="match status" value="1"/>
</dbReference>
<name>A0A4Q7MDT8_9BURK</name>
<keyword evidence="2" id="KW-0805">Transcription regulation</keyword>
<keyword evidence="1" id="KW-0678">Repressor</keyword>
<dbReference type="SUPFAM" id="SSF46689">
    <property type="entry name" value="Homeodomain-like"/>
    <property type="match status" value="1"/>
</dbReference>
<dbReference type="GO" id="GO:0003700">
    <property type="term" value="F:DNA-binding transcription factor activity"/>
    <property type="evidence" value="ECO:0007669"/>
    <property type="project" value="TreeGrafter"/>
</dbReference>
<dbReference type="PANTHER" id="PTHR30055:SF226">
    <property type="entry name" value="HTH-TYPE TRANSCRIPTIONAL REGULATOR PKSA"/>
    <property type="match status" value="1"/>
</dbReference>
<protein>
    <submittedName>
        <fullName evidence="7">TetR family transcriptional regulator</fullName>
    </submittedName>
</protein>
<keyword evidence="3 5" id="KW-0238">DNA-binding</keyword>
<evidence type="ECO:0000256" key="4">
    <source>
        <dbReference type="ARBA" id="ARBA00023163"/>
    </source>
</evidence>
<reference evidence="7 8" key="1">
    <citation type="submission" date="2019-02" db="EMBL/GenBank/DDBJ databases">
        <title>Genomic Encyclopedia of Type Strains, Phase IV (KMG-IV): sequencing the most valuable type-strain genomes for metagenomic binning, comparative biology and taxonomic classification.</title>
        <authorList>
            <person name="Goeker M."/>
        </authorList>
    </citation>
    <scope>NUCLEOTIDE SEQUENCE [LARGE SCALE GENOMIC DNA]</scope>
    <source>
        <strain evidence="7 8">DSM 16618</strain>
    </source>
</reference>
<evidence type="ECO:0000313" key="7">
    <source>
        <dbReference type="EMBL" id="RZS64892.1"/>
    </source>
</evidence>
<dbReference type="RefSeq" id="WP_130487754.1">
    <property type="nucleotide sequence ID" value="NZ_CBCSEB010000005.1"/>
</dbReference>
<dbReference type="InterPro" id="IPR001647">
    <property type="entry name" value="HTH_TetR"/>
</dbReference>
<proteinExistence type="predicted"/>